<gene>
    <name evidence="2" type="primary">LOC106750017</name>
</gene>
<dbReference type="GeneID" id="106750017"/>
<organism evidence="1 2">
    <name type="scientific">Dinoponera quadriceps</name>
    <name type="common">South American ant</name>
    <dbReference type="NCBI Taxonomy" id="609295"/>
    <lineage>
        <taxon>Eukaryota</taxon>
        <taxon>Metazoa</taxon>
        <taxon>Ecdysozoa</taxon>
        <taxon>Arthropoda</taxon>
        <taxon>Hexapoda</taxon>
        <taxon>Insecta</taxon>
        <taxon>Pterygota</taxon>
        <taxon>Neoptera</taxon>
        <taxon>Endopterygota</taxon>
        <taxon>Hymenoptera</taxon>
        <taxon>Apocrita</taxon>
        <taxon>Aculeata</taxon>
        <taxon>Formicoidea</taxon>
        <taxon>Formicidae</taxon>
        <taxon>Ponerinae</taxon>
        <taxon>Ponerini</taxon>
        <taxon>Dinoponera</taxon>
    </lineage>
</organism>
<evidence type="ECO:0000313" key="1">
    <source>
        <dbReference type="Proteomes" id="UP000515204"/>
    </source>
</evidence>
<dbReference type="RefSeq" id="XP_014485506.1">
    <property type="nucleotide sequence ID" value="XM_014630020.1"/>
</dbReference>
<dbReference type="PANTHER" id="PTHR14700:SF0">
    <property type="entry name" value="PENTATRICOPEPTIDE REPEAT-CONTAINING PROTEIN 2, MITOCHONDRIAL"/>
    <property type="match status" value="1"/>
</dbReference>
<protein>
    <submittedName>
        <fullName evidence="2">Pentatricopeptide repeat-containing protein 2, mitochondrial-like</fullName>
    </submittedName>
</protein>
<reference evidence="2" key="1">
    <citation type="submission" date="2025-08" db="UniProtKB">
        <authorList>
            <consortium name="RefSeq"/>
        </authorList>
    </citation>
    <scope>IDENTIFICATION</scope>
</reference>
<dbReference type="InterPro" id="IPR034629">
    <property type="entry name" value="PTCD2"/>
</dbReference>
<proteinExistence type="predicted"/>
<dbReference type="Proteomes" id="UP000515204">
    <property type="component" value="Unplaced"/>
</dbReference>
<name>A0A6P3Y3Q8_DINQU</name>
<dbReference type="GO" id="GO:0005739">
    <property type="term" value="C:mitochondrion"/>
    <property type="evidence" value="ECO:0007669"/>
    <property type="project" value="InterPro"/>
</dbReference>
<dbReference type="OrthoDB" id="6073372at2759"/>
<dbReference type="GO" id="GO:0050684">
    <property type="term" value="P:regulation of mRNA processing"/>
    <property type="evidence" value="ECO:0007669"/>
    <property type="project" value="InterPro"/>
</dbReference>
<dbReference type="PANTHER" id="PTHR14700">
    <property type="entry name" value="PENTATRICOPEPTIDE REPEAT-CONTAINING PROTEIN 2, MITOCHONDRIAL"/>
    <property type="match status" value="1"/>
</dbReference>
<dbReference type="KEGG" id="dqu:106750017"/>
<dbReference type="GO" id="GO:0003723">
    <property type="term" value="F:RNA binding"/>
    <property type="evidence" value="ECO:0007669"/>
    <property type="project" value="TreeGrafter"/>
</dbReference>
<accession>A0A6P3Y3Q8</accession>
<dbReference type="AlphaFoldDB" id="A0A6P3Y3Q8"/>
<evidence type="ECO:0000313" key="2">
    <source>
        <dbReference type="RefSeq" id="XP_014485506.1"/>
    </source>
</evidence>
<keyword evidence="1" id="KW-1185">Reference proteome</keyword>
<dbReference type="GO" id="GO:0007005">
    <property type="term" value="P:mitochondrion organization"/>
    <property type="evidence" value="ECO:0007669"/>
    <property type="project" value="TreeGrafter"/>
</dbReference>
<sequence>MAAAMRGLMRLNVNLASNTLLRNNLLNSCRFLYTEQSLGMQGYENSRLNFRNQFLNVENTFRTKMQEVCDTESSMIFTEDLKSMLHLAQKKPEDIELLVKMLTKFNVQNKDLRFGTFIFGPVVMRTFYYLDEPDLALTAFKDPQFGNFFEQLISYQILLCLLYKHEKYIEMREVYDLIKNKYLDGALYPRNALILVMAACYKEDTPETLEYALNIWRDLNKRGEFIMRRAATFLTALAINQNMPHIAVEIVTAVRESRYIDIRCLKVTAYTELKRFTEIVPIFRSSLEYDRPNSPKECYFSDVIEKLESAMAQENIVEDFELYKLITLLKNNNRILPETLERHLCAEIRQDAQKRKQRNQEMQGNFFPQRRQLSVTRSNRPVLRELL</sequence>